<dbReference type="RefSeq" id="WP_184223841.1">
    <property type="nucleotide sequence ID" value="NZ_JACIIU010000014.1"/>
</dbReference>
<gene>
    <name evidence="3" type="ORF">FHS77_002545</name>
</gene>
<keyword evidence="2" id="KW-0472">Membrane</keyword>
<name>A0A841M756_9HYPH</name>
<keyword evidence="4" id="KW-1185">Reference proteome</keyword>
<evidence type="ECO:0000256" key="1">
    <source>
        <dbReference type="SAM" id="MobiDB-lite"/>
    </source>
</evidence>
<dbReference type="AlphaFoldDB" id="A0A841M756"/>
<sequence>MQQKDDVSGEKENAFSSKRYDDARKAESEDILARIKSETGSGATGVIARSFSRGREHLKASELDSQDRVEVWATRAGRILGLIIMLAMILWLVLYLLQA</sequence>
<reference evidence="3 4" key="1">
    <citation type="submission" date="2020-08" db="EMBL/GenBank/DDBJ databases">
        <title>Genomic Encyclopedia of Type Strains, Phase IV (KMG-IV): sequencing the most valuable type-strain genomes for metagenomic binning, comparative biology and taxonomic classification.</title>
        <authorList>
            <person name="Goeker M."/>
        </authorList>
    </citation>
    <scope>NUCLEOTIDE SEQUENCE [LARGE SCALE GENOMIC DNA]</scope>
    <source>
        <strain evidence="3 4">DSM 22336</strain>
    </source>
</reference>
<feature type="transmembrane region" description="Helical" evidence="2">
    <location>
        <begin position="79"/>
        <end position="97"/>
    </location>
</feature>
<dbReference type="EMBL" id="JACIIU010000014">
    <property type="protein sequence ID" value="MBB6261978.1"/>
    <property type="molecule type" value="Genomic_DNA"/>
</dbReference>
<keyword evidence="2" id="KW-0812">Transmembrane</keyword>
<proteinExistence type="predicted"/>
<dbReference type="Proteomes" id="UP000555393">
    <property type="component" value="Unassembled WGS sequence"/>
</dbReference>
<accession>A0A841M756</accession>
<evidence type="ECO:0000313" key="3">
    <source>
        <dbReference type="EMBL" id="MBB6261978.1"/>
    </source>
</evidence>
<comment type="caution">
    <text evidence="3">The sequence shown here is derived from an EMBL/GenBank/DDBJ whole genome shotgun (WGS) entry which is preliminary data.</text>
</comment>
<protein>
    <submittedName>
        <fullName evidence="3">Uncharacterized protein</fullName>
    </submittedName>
</protein>
<evidence type="ECO:0000256" key="2">
    <source>
        <dbReference type="SAM" id="Phobius"/>
    </source>
</evidence>
<evidence type="ECO:0000313" key="4">
    <source>
        <dbReference type="Proteomes" id="UP000555393"/>
    </source>
</evidence>
<feature type="region of interest" description="Disordered" evidence="1">
    <location>
        <begin position="1"/>
        <end position="26"/>
    </location>
</feature>
<organism evidence="3 4">
    <name type="scientific">Paenochrobactrum gallinarii</name>
    <dbReference type="NCBI Taxonomy" id="643673"/>
    <lineage>
        <taxon>Bacteria</taxon>
        <taxon>Pseudomonadati</taxon>
        <taxon>Pseudomonadota</taxon>
        <taxon>Alphaproteobacteria</taxon>
        <taxon>Hyphomicrobiales</taxon>
        <taxon>Brucellaceae</taxon>
        <taxon>Paenochrobactrum</taxon>
    </lineage>
</organism>
<keyword evidence="2" id="KW-1133">Transmembrane helix</keyword>